<evidence type="ECO:0000313" key="1">
    <source>
        <dbReference type="EMBL" id="XDO96367.1"/>
    </source>
</evidence>
<evidence type="ECO:0008006" key="2">
    <source>
        <dbReference type="Google" id="ProtNLM"/>
    </source>
</evidence>
<gene>
    <name evidence="1" type="ORF">ABOZ73_16555</name>
</gene>
<dbReference type="PANTHER" id="PTHR35580">
    <property type="entry name" value="CELL SURFACE GLYCOPROTEIN (S-LAYER PROTEIN)-LIKE PROTEIN"/>
    <property type="match status" value="1"/>
</dbReference>
<dbReference type="InterPro" id="IPR052918">
    <property type="entry name" value="Motility_Chemotaxis_Reg"/>
</dbReference>
<protein>
    <recommendedName>
        <fullName evidence="2">Transcriptional regulator</fullName>
    </recommendedName>
</protein>
<dbReference type="RefSeq" id="WP_369059219.1">
    <property type="nucleotide sequence ID" value="NZ_CP158375.1"/>
</dbReference>
<dbReference type="PANTHER" id="PTHR35580:SF1">
    <property type="entry name" value="PHYTASE-LIKE DOMAIN-CONTAINING PROTEIN"/>
    <property type="match status" value="1"/>
</dbReference>
<name>A0AB39KRY4_9CAUL</name>
<dbReference type="AlphaFoldDB" id="A0AB39KRY4"/>
<dbReference type="EMBL" id="CP158375">
    <property type="protein sequence ID" value="XDO96367.1"/>
    <property type="molecule type" value="Genomic_DNA"/>
</dbReference>
<organism evidence="1">
    <name type="scientific">Caulobacter sp. 73W</name>
    <dbReference type="NCBI Taxonomy" id="3161137"/>
    <lineage>
        <taxon>Bacteria</taxon>
        <taxon>Pseudomonadati</taxon>
        <taxon>Pseudomonadota</taxon>
        <taxon>Alphaproteobacteria</taxon>
        <taxon>Caulobacterales</taxon>
        <taxon>Caulobacteraceae</taxon>
        <taxon>Caulobacter</taxon>
    </lineage>
</organism>
<reference evidence="1" key="1">
    <citation type="submission" date="2024-06" db="EMBL/GenBank/DDBJ databases">
        <title>Caulobacter inopinatus, sp. nov.</title>
        <authorList>
            <person name="Donachie S.P."/>
        </authorList>
    </citation>
    <scope>NUCLEOTIDE SEQUENCE</scope>
    <source>
        <strain evidence="1">73W</strain>
    </source>
</reference>
<sequence>MARLQTAFAKGLDEVEKYTQGLNLDGVRLTTGMAQSTVKSTVGVKKSNYTYDTGTIYSGKVGEEVPAFQGPAAFKIQVKKVNNSFDIDIDLAEMGSTPRTMQSVAAFINGKLKDAGLWTTFAVKQTKGAETEVKGANGETVKLPAKGDDFSFQVKGDMAETLTFSAATTSPAVYVTTRSGDPDPDKDSKTDDGVFRNTLTKINGALGTGVGGLVFTDTLQGTIDSVQKTVTGPDGSVYMLANVAHVEKDSLDIDSQAIKGKQDVALLKYDSSGNLMFARSLGAAETSSGFNLAVSADGKVAVAGSVTGQLAGLPDGANGPLNSGASSKKSDSFVTLYDTNGDEAWTVRRGALEDDAATALAFGADGTLYVAGNTNSSMAGHDGAASPTFASGKGGQDGYLTAFATQADGKPKSLFTTQFGTAEKDSVAGLVVDGDKVYVASVEGGRAVVRNFDVALTSTTVKRTSFQNGGYIEEATTTVDGGAPSTVTTTGGDTSQAQVGVKTTTATTAGVVTSGPLRDLGGLGGGSIAGLVLESGKLWIAGSSGNGALVVGNQKNGAQGRMDGFAATLSTDLASTATDAITYYGGAEDDTVTGMAVAGGKVYLTGLAGKDLGGTTPLGKQDGYVAQLDMTTGLADWMQRISGKDGIAAPTSIAVDASGASVLDTFGLPRGQMFSKASELIVSGTGVRAGDEFQVRTRPGGPLTTITIDGKDTLDTLADKIRRASGNQAKVEFATTGDRRQLRITASFNSSYVEIVAGKGDKDALEALGLSEGLIYKTREDGGRNVPADGKGAIWGLQLGQAYDLSSKADLKAATDALTKAMTTVQRAYRELLNPPAAITETQGKQGGTVPAYLTKQIASYKDALAKLTGG</sequence>
<accession>A0AB39KRY4</accession>
<dbReference type="SUPFAM" id="SSF69322">
    <property type="entry name" value="Tricorn protease domain 2"/>
    <property type="match status" value="1"/>
</dbReference>
<proteinExistence type="predicted"/>